<keyword evidence="1" id="KW-0732">Signal</keyword>
<name>A0A9R0KDF7_SPIOL</name>
<reference evidence="2" key="1">
    <citation type="journal article" date="2021" name="Nat. Commun.">
        <title>Genomic analyses provide insights into spinach domestication and the genetic basis of agronomic traits.</title>
        <authorList>
            <person name="Cai X."/>
            <person name="Sun X."/>
            <person name="Xu C."/>
            <person name="Sun H."/>
            <person name="Wang X."/>
            <person name="Ge C."/>
            <person name="Zhang Z."/>
            <person name="Wang Q."/>
            <person name="Fei Z."/>
            <person name="Jiao C."/>
            <person name="Wang Q."/>
        </authorList>
    </citation>
    <scope>NUCLEOTIDE SEQUENCE [LARGE SCALE GENOMIC DNA]</scope>
    <source>
        <strain evidence="2">cv. Varoflay</strain>
    </source>
</reference>
<dbReference type="KEGG" id="soe:110805517"/>
<sequence length="91" mass="10607">MKFPCVIFISFFTLLMFANEIGARNSPEDYWKKIMKDQPIPEAIGGIIDQEMANPSEKKPFWSHFKRDFDVTSNVIIYHPHQENTMRSPSA</sequence>
<accession>A0A9R0KDF7</accession>
<protein>
    <recommendedName>
        <fullName evidence="4">Organ specific protein</fullName>
    </recommendedName>
</protein>
<evidence type="ECO:0000313" key="2">
    <source>
        <dbReference type="Proteomes" id="UP000813463"/>
    </source>
</evidence>
<dbReference type="OrthoDB" id="1734141at2759"/>
<dbReference type="Proteomes" id="UP000813463">
    <property type="component" value="Chromosome 4"/>
</dbReference>
<organism evidence="2 3">
    <name type="scientific">Spinacia oleracea</name>
    <name type="common">Spinach</name>
    <dbReference type="NCBI Taxonomy" id="3562"/>
    <lineage>
        <taxon>Eukaryota</taxon>
        <taxon>Viridiplantae</taxon>
        <taxon>Streptophyta</taxon>
        <taxon>Embryophyta</taxon>
        <taxon>Tracheophyta</taxon>
        <taxon>Spermatophyta</taxon>
        <taxon>Magnoliopsida</taxon>
        <taxon>eudicotyledons</taxon>
        <taxon>Gunneridae</taxon>
        <taxon>Pentapetalae</taxon>
        <taxon>Caryophyllales</taxon>
        <taxon>Chenopodiaceae</taxon>
        <taxon>Chenopodioideae</taxon>
        <taxon>Anserineae</taxon>
        <taxon>Spinacia</taxon>
    </lineage>
</organism>
<evidence type="ECO:0008006" key="4">
    <source>
        <dbReference type="Google" id="ProtNLM"/>
    </source>
</evidence>
<feature type="signal peptide" evidence="1">
    <location>
        <begin position="1"/>
        <end position="23"/>
    </location>
</feature>
<evidence type="ECO:0000256" key="1">
    <source>
        <dbReference type="SAM" id="SignalP"/>
    </source>
</evidence>
<dbReference type="RefSeq" id="XP_021866828.1">
    <property type="nucleotide sequence ID" value="XM_022011136.2"/>
</dbReference>
<dbReference type="InterPro" id="IPR024489">
    <property type="entry name" value="Organ_specific_prot"/>
</dbReference>
<dbReference type="PANTHER" id="PTHR33731:SF17">
    <property type="entry name" value="ORGAN-SPECIFIC PROTEIN P4-LIKE"/>
    <property type="match status" value="1"/>
</dbReference>
<dbReference type="Pfam" id="PF10950">
    <property type="entry name" value="Organ_specific"/>
    <property type="match status" value="1"/>
</dbReference>
<reference evidence="3" key="2">
    <citation type="submission" date="2025-08" db="UniProtKB">
        <authorList>
            <consortium name="RefSeq"/>
        </authorList>
    </citation>
    <scope>IDENTIFICATION</scope>
    <source>
        <tissue evidence="3">Leaf</tissue>
    </source>
</reference>
<feature type="chain" id="PRO_5040133078" description="Organ specific protein" evidence="1">
    <location>
        <begin position="24"/>
        <end position="91"/>
    </location>
</feature>
<dbReference type="PANTHER" id="PTHR33731">
    <property type="entry name" value="PROTEIN, PUTATIVE-RELATED"/>
    <property type="match status" value="1"/>
</dbReference>
<proteinExistence type="predicted"/>
<gene>
    <name evidence="3" type="primary">LOC110805517</name>
</gene>
<dbReference type="AlphaFoldDB" id="A0A9R0KDF7"/>
<evidence type="ECO:0000313" key="3">
    <source>
        <dbReference type="RefSeq" id="XP_021866828.1"/>
    </source>
</evidence>
<dbReference type="GeneID" id="110805517"/>
<keyword evidence="2" id="KW-1185">Reference proteome</keyword>